<dbReference type="InterPro" id="IPR001387">
    <property type="entry name" value="Cro/C1-type_HTH"/>
</dbReference>
<comment type="similarity">
    <text evidence="1">Belongs to the short-chain fatty acyl-CoA assimilation regulator (ScfR) family.</text>
</comment>
<dbReference type="Proteomes" id="UP000078383">
    <property type="component" value="Unassembled WGS sequence"/>
</dbReference>
<dbReference type="Gene3D" id="1.10.260.40">
    <property type="entry name" value="lambda repressor-like DNA-binding domains"/>
    <property type="match status" value="1"/>
</dbReference>
<dbReference type="OrthoDB" id="9816277at2"/>
<organism evidence="3 4">
    <name type="scientific">[Ruminococcus] torques</name>
    <dbReference type="NCBI Taxonomy" id="33039"/>
    <lineage>
        <taxon>Bacteria</taxon>
        <taxon>Bacillati</taxon>
        <taxon>Bacillota</taxon>
        <taxon>Clostridia</taxon>
        <taxon>Lachnospirales</taxon>
        <taxon>Lachnospiraceae</taxon>
        <taxon>Mediterraneibacter</taxon>
    </lineage>
</organism>
<proteinExistence type="inferred from homology"/>
<dbReference type="Pfam" id="PF06114">
    <property type="entry name" value="Peptidase_M78"/>
    <property type="match status" value="1"/>
</dbReference>
<dbReference type="SMART" id="SM00530">
    <property type="entry name" value="HTH_XRE"/>
    <property type="match status" value="1"/>
</dbReference>
<dbReference type="Pfam" id="PF12844">
    <property type="entry name" value="HTH_19"/>
    <property type="match status" value="1"/>
</dbReference>
<dbReference type="PROSITE" id="PS50943">
    <property type="entry name" value="HTH_CROC1"/>
    <property type="match status" value="1"/>
</dbReference>
<reference evidence="3 4" key="1">
    <citation type="submission" date="2015-09" db="EMBL/GenBank/DDBJ databases">
        <authorList>
            <consortium name="Pathogen Informatics"/>
        </authorList>
    </citation>
    <scope>NUCLEOTIDE SEQUENCE [LARGE SCALE GENOMIC DNA]</scope>
    <source>
        <strain evidence="3 4">2789STDY5834889</strain>
    </source>
</reference>
<dbReference type="SUPFAM" id="SSF47413">
    <property type="entry name" value="lambda repressor-like DNA-binding domains"/>
    <property type="match status" value="1"/>
</dbReference>
<evidence type="ECO:0000313" key="4">
    <source>
        <dbReference type="Proteomes" id="UP000078383"/>
    </source>
</evidence>
<dbReference type="AlphaFoldDB" id="A0A174ZHN0"/>
<feature type="domain" description="HTH cro/C1-type" evidence="2">
    <location>
        <begin position="11"/>
        <end position="65"/>
    </location>
</feature>
<evidence type="ECO:0000259" key="2">
    <source>
        <dbReference type="PROSITE" id="PS50943"/>
    </source>
</evidence>
<dbReference type="PANTHER" id="PTHR43236">
    <property type="entry name" value="ANTITOXIN HIGA1"/>
    <property type="match status" value="1"/>
</dbReference>
<dbReference type="InterPro" id="IPR052345">
    <property type="entry name" value="Rad_response_metalloprotease"/>
</dbReference>
<dbReference type="PANTHER" id="PTHR43236:SF1">
    <property type="entry name" value="BLL7220 PROTEIN"/>
    <property type="match status" value="1"/>
</dbReference>
<dbReference type="GO" id="GO:0003677">
    <property type="term" value="F:DNA binding"/>
    <property type="evidence" value="ECO:0007669"/>
    <property type="project" value="InterPro"/>
</dbReference>
<evidence type="ECO:0000256" key="1">
    <source>
        <dbReference type="ARBA" id="ARBA00007227"/>
    </source>
</evidence>
<dbReference type="RefSeq" id="WP_055171782.1">
    <property type="nucleotide sequence ID" value="NZ_CZBX01000004.1"/>
</dbReference>
<dbReference type="CDD" id="cd00093">
    <property type="entry name" value="HTH_XRE"/>
    <property type="match status" value="1"/>
</dbReference>
<protein>
    <submittedName>
        <fullName evidence="3">Predicted transcriptional regulator</fullName>
    </submittedName>
</protein>
<dbReference type="InterPro" id="IPR010982">
    <property type="entry name" value="Lambda_DNA-bd_dom_sf"/>
</dbReference>
<accession>A0A174ZHN0</accession>
<dbReference type="EMBL" id="CZBX01000004">
    <property type="protein sequence ID" value="CUQ85452.1"/>
    <property type="molecule type" value="Genomic_DNA"/>
</dbReference>
<dbReference type="InterPro" id="IPR010359">
    <property type="entry name" value="IrrE_HExxH"/>
</dbReference>
<evidence type="ECO:0000313" key="3">
    <source>
        <dbReference type="EMBL" id="CUQ85452.1"/>
    </source>
</evidence>
<gene>
    <name evidence="3" type="ORF">ERS852502_01149</name>
</gene>
<name>A0A174ZHN0_9FIRM</name>
<sequence>MIEKKFYGERLRSARMYRGLTLTELAKRTEISKQSISLYENDNNTPDYMKVRLLASELNFPYDYFFQKDSYAAKTETTYFRSLASATKKDRTAQSIKLEYVAKMYEILLEFISFPEMNLPSVDFVGCDDVFECENEDAIQEIEDIAAQVRKYWDIGTGPIKDLQYLLEKNGIIVTGFDTNEDKIDAFSQRTIVAGNDIYFIAVALGNRPEGRIRFDMAHELGHILLHPWSEDLEAITKDEFKARERQANMFASAFLLPKDSFGKDIASYPTDLKYYQFLKNKWKVSIQAMIYRTHQLGIMSDNQYQYLMRQVSKNGWRIKEPGDVPYSLNENIFQGAIDLLIEQNVLTAKEILDLFKKNGVTLYPEDMEELLHLRPDTLKVEEKVVPILQLRKK</sequence>
<dbReference type="Gene3D" id="1.10.10.2910">
    <property type="match status" value="1"/>
</dbReference>